<feature type="compositionally biased region" description="Low complexity" evidence="4">
    <location>
        <begin position="353"/>
        <end position="366"/>
    </location>
</feature>
<feature type="domain" description="PH" evidence="5">
    <location>
        <begin position="171"/>
        <end position="340"/>
    </location>
</feature>
<dbReference type="AlphaFoldDB" id="A0A151ZKL8"/>
<feature type="domain" description="Myotubularin phosphatase" evidence="7">
    <location>
        <begin position="700"/>
        <end position="1075"/>
    </location>
</feature>
<evidence type="ECO:0000256" key="1">
    <source>
        <dbReference type="ARBA" id="ARBA00007471"/>
    </source>
</evidence>
<dbReference type="PROSITE" id="PS50003">
    <property type="entry name" value="PH_DOMAIN"/>
    <property type="match status" value="1"/>
</dbReference>
<accession>A0A151ZKL8</accession>
<dbReference type="CDD" id="cd00821">
    <property type="entry name" value="PH"/>
    <property type="match status" value="1"/>
</dbReference>
<feature type="region of interest" description="Disordered" evidence="4">
    <location>
        <begin position="285"/>
        <end position="308"/>
    </location>
</feature>
<dbReference type="InterPro" id="IPR036871">
    <property type="entry name" value="PX_dom_sf"/>
</dbReference>
<dbReference type="EMBL" id="LODT01000022">
    <property type="protein sequence ID" value="KYQ94455.1"/>
    <property type="molecule type" value="Genomic_DNA"/>
</dbReference>
<dbReference type="PROSITE" id="PS50195">
    <property type="entry name" value="PX"/>
    <property type="match status" value="1"/>
</dbReference>
<feature type="region of interest" description="Disordered" evidence="4">
    <location>
        <begin position="1"/>
        <end position="25"/>
    </location>
</feature>
<dbReference type="SMART" id="SM00404">
    <property type="entry name" value="PTPc_motif"/>
    <property type="match status" value="1"/>
</dbReference>
<dbReference type="InterPro" id="IPR001683">
    <property type="entry name" value="PX_dom"/>
</dbReference>
<dbReference type="InterPro" id="IPR030564">
    <property type="entry name" value="Myotubularin"/>
</dbReference>
<dbReference type="InterPro" id="IPR010569">
    <property type="entry name" value="Myotubularin-like_Pase_dom"/>
</dbReference>
<sequence>MQQMEDDDKKSWMKGNISPTFTGTPSRGGGFSKNFVNPSFYSSSVLVPIEKKSVFSLTISTTETVHVDNKPYTVYIIKVKSDENHWEIIRRYKHFRVFSEKIQSEVSSLAKFEFPTKKLIGNMSPNFVKQRKDQLQRFLTSIQECSEAKSSRNLKVFLDPNFSPCLKSIVCPEKEGYLHLLRKRLPNHVVGKLIKKTMWKKVYCVVINCNLFYWKNRDQIYAEASGVIQLSHCITKIMEKDERKCIEINENQKNETTRENKWFLMKRKMKKKKFKLKKQVATSDVSPTLSSNNHNNNNNNMNNNIINNQPTSLDEEVFYFASDSDNSLDQWLQIIVSESSKLHNSKYSPAIPQPTLSPSSTTTTATSITNQQIPVSVSSPNLASLSISTGGSSKGHSMSSASSLSLSTRPINSNNNSSNNNQFFTMPRKKGMQPRGNIKLGTYKNVIVTNEGSSSSKVIYNNHEFTFDGTTQDDIDKDSIELLETTLSNTTYRDLVEEESNGNGVIPDHTKSSNIIPTTTPTASTLTPRSNLTNNLINNTNNNNSNGSNVKLNDKLKSKGPNNEIQLIANENVLYFTENIIHVHKKTGTIGSITITNYRFYFAAYYGSTKMAKKCETEGISVPLAMISKITKCTGYTLDKIKYYAFELKCKDFHRLKFMHLPGSSQHKANTRLYEILESLIFKSDYFKLFCFNNDEIIQNNNPYNGLKEFERMHLPNEEWRITHLNSDFYHSPTYPQVLVVPKKISDLELIAITQFRSKGRIPVLCWKSQHSPAVIVRCSQPVIGVTGKRSLEDEKLVEYIQQANTQSDIVYIMDARPQINAVANQVMGMGYENAKGNSHYTNCQLKFLGIENIHKMRECQKKLFKASMNENANFDVKLKSASSVWLEHIKTILEGTLQIVEVISQQKSSVVVHCSDGWDRTSQLCALAEVFLDSSYRTIVGLQILIEKEWLSFGHKFESRIGQGSKNDKSLEYSPVFLQFIDCLWQIQQQNPDAFEFNSRYLQEILHHLYSCRFGTFLFDNEQERTINNVTSKTVSLWSYINKNSQPYLNTTYREVPGLLIVDCSNLKLWKQYYLHWRDFHGL</sequence>
<comment type="similarity">
    <text evidence="1">Belongs to the protein-tyrosine phosphatase family. Non-receptor class myotubularin subfamily.</text>
</comment>
<name>A0A151ZKL8_TIELA</name>
<dbReference type="CDD" id="cd06093">
    <property type="entry name" value="PX_domain"/>
    <property type="match status" value="1"/>
</dbReference>
<dbReference type="PANTHER" id="PTHR10807">
    <property type="entry name" value="MYOTUBULARIN-RELATED"/>
    <property type="match status" value="1"/>
</dbReference>
<dbReference type="GO" id="GO:0016020">
    <property type="term" value="C:membrane"/>
    <property type="evidence" value="ECO:0007669"/>
    <property type="project" value="TreeGrafter"/>
</dbReference>
<dbReference type="PROSITE" id="PS51339">
    <property type="entry name" value="PPASE_MYOTUBULARIN"/>
    <property type="match status" value="1"/>
</dbReference>
<dbReference type="STRING" id="361077.A0A151ZKL8"/>
<dbReference type="SUPFAM" id="SSF50729">
    <property type="entry name" value="PH domain-like"/>
    <property type="match status" value="2"/>
</dbReference>
<dbReference type="InterPro" id="IPR029021">
    <property type="entry name" value="Prot-tyrosine_phosphatase-like"/>
</dbReference>
<evidence type="ECO:0000259" key="7">
    <source>
        <dbReference type="PROSITE" id="PS51339"/>
    </source>
</evidence>
<feature type="domain" description="PX" evidence="6">
    <location>
        <begin position="53"/>
        <end position="164"/>
    </location>
</feature>
<reference evidence="8 9" key="1">
    <citation type="submission" date="2015-12" db="EMBL/GenBank/DDBJ databases">
        <title>Dictyostelia acquired genes for synthesis and detection of signals that induce cell-type specialization by lateral gene transfer from prokaryotes.</title>
        <authorList>
            <person name="Gloeckner G."/>
            <person name="Schaap P."/>
        </authorList>
    </citation>
    <scope>NUCLEOTIDE SEQUENCE [LARGE SCALE GENOMIC DNA]</scope>
    <source>
        <strain evidence="8 9">TK</strain>
    </source>
</reference>
<evidence type="ECO:0000256" key="3">
    <source>
        <dbReference type="PIRSR" id="PIRSR630564-2"/>
    </source>
</evidence>
<dbReference type="GO" id="GO:0004438">
    <property type="term" value="F:phosphatidylinositol-3-phosphate phosphatase activity"/>
    <property type="evidence" value="ECO:0007669"/>
    <property type="project" value="TreeGrafter"/>
</dbReference>
<dbReference type="FunCoup" id="A0A151ZKL8">
    <property type="interactions" value="37"/>
</dbReference>
<dbReference type="Proteomes" id="UP000076078">
    <property type="component" value="Unassembled WGS sequence"/>
</dbReference>
<dbReference type="GO" id="GO:0046856">
    <property type="term" value="P:phosphatidylinositol dephosphorylation"/>
    <property type="evidence" value="ECO:0007669"/>
    <property type="project" value="TreeGrafter"/>
</dbReference>
<feature type="region of interest" description="Disordered" evidence="4">
    <location>
        <begin position="387"/>
        <end position="436"/>
    </location>
</feature>
<evidence type="ECO:0000313" key="8">
    <source>
        <dbReference type="EMBL" id="KYQ94455.1"/>
    </source>
</evidence>
<evidence type="ECO:0000256" key="2">
    <source>
        <dbReference type="PIRSR" id="PIRSR630564-1"/>
    </source>
</evidence>
<evidence type="ECO:0000313" key="9">
    <source>
        <dbReference type="Proteomes" id="UP000076078"/>
    </source>
</evidence>
<dbReference type="PROSITE" id="PS00383">
    <property type="entry name" value="TYR_PHOSPHATASE_1"/>
    <property type="match status" value="1"/>
</dbReference>
<feature type="region of interest" description="Disordered" evidence="4">
    <location>
        <begin position="343"/>
        <end position="366"/>
    </location>
</feature>
<proteinExistence type="inferred from homology"/>
<dbReference type="GO" id="GO:0035091">
    <property type="term" value="F:phosphatidylinositol binding"/>
    <property type="evidence" value="ECO:0007669"/>
    <property type="project" value="InterPro"/>
</dbReference>
<dbReference type="Gene3D" id="2.30.29.30">
    <property type="entry name" value="Pleckstrin-homology domain (PH domain)/Phosphotyrosine-binding domain (PTB)"/>
    <property type="match status" value="2"/>
</dbReference>
<gene>
    <name evidence="8" type="ORF">DLAC_04753</name>
</gene>
<feature type="active site" description="Phosphocysteine intermediate" evidence="2">
    <location>
        <position position="915"/>
    </location>
</feature>
<feature type="compositionally biased region" description="Low complexity" evidence="4">
    <location>
        <begin position="292"/>
        <end position="308"/>
    </location>
</feature>
<dbReference type="InterPro" id="IPR001849">
    <property type="entry name" value="PH_domain"/>
</dbReference>
<comment type="caution">
    <text evidence="8">The sequence shown here is derived from an EMBL/GenBank/DDBJ whole genome shotgun (WGS) entry which is preliminary data.</text>
</comment>
<dbReference type="InterPro" id="IPR016130">
    <property type="entry name" value="Tyr_Pase_AS"/>
</dbReference>
<dbReference type="PANTHER" id="PTHR10807:SF126">
    <property type="entry name" value="PHOSPHATIDYLINOSITOL-3-PHOSPHATASE"/>
    <property type="match status" value="1"/>
</dbReference>
<evidence type="ECO:0000259" key="6">
    <source>
        <dbReference type="PROSITE" id="PS50195"/>
    </source>
</evidence>
<dbReference type="SUPFAM" id="SSF52799">
    <property type="entry name" value="(Phosphotyrosine protein) phosphatases II"/>
    <property type="match status" value="1"/>
</dbReference>
<dbReference type="SMART" id="SM00233">
    <property type="entry name" value="PH"/>
    <property type="match status" value="1"/>
</dbReference>
<dbReference type="Gene3D" id="3.30.1520.10">
    <property type="entry name" value="Phox-like domain"/>
    <property type="match status" value="1"/>
</dbReference>
<feature type="binding site" evidence="3">
    <location>
        <begin position="853"/>
        <end position="854"/>
    </location>
    <ligand>
        <name>substrate</name>
    </ligand>
</feature>
<keyword evidence="9" id="KW-1185">Reference proteome</keyword>
<feature type="compositionally biased region" description="Low complexity" evidence="4">
    <location>
        <begin position="388"/>
        <end position="421"/>
    </location>
</feature>
<dbReference type="SMART" id="SM00312">
    <property type="entry name" value="PX"/>
    <property type="match status" value="1"/>
</dbReference>
<dbReference type="GO" id="GO:0005737">
    <property type="term" value="C:cytoplasm"/>
    <property type="evidence" value="ECO:0007669"/>
    <property type="project" value="TreeGrafter"/>
</dbReference>
<dbReference type="OrthoDB" id="271628at2759"/>
<dbReference type="InterPro" id="IPR003595">
    <property type="entry name" value="Tyr_Pase_cat"/>
</dbReference>
<dbReference type="Pfam" id="PF06602">
    <property type="entry name" value="Myotub-related"/>
    <property type="match status" value="1"/>
</dbReference>
<dbReference type="SUPFAM" id="SSF64268">
    <property type="entry name" value="PX domain"/>
    <property type="match status" value="1"/>
</dbReference>
<dbReference type="OMA" id="HHLYSCR"/>
<dbReference type="InterPro" id="IPR011993">
    <property type="entry name" value="PH-like_dom_sf"/>
</dbReference>
<organism evidence="8 9">
    <name type="scientific">Tieghemostelium lacteum</name>
    <name type="common">Slime mold</name>
    <name type="synonym">Dictyostelium lacteum</name>
    <dbReference type="NCBI Taxonomy" id="361077"/>
    <lineage>
        <taxon>Eukaryota</taxon>
        <taxon>Amoebozoa</taxon>
        <taxon>Evosea</taxon>
        <taxon>Eumycetozoa</taxon>
        <taxon>Dictyostelia</taxon>
        <taxon>Dictyosteliales</taxon>
        <taxon>Raperosteliaceae</taxon>
        <taxon>Tieghemostelium</taxon>
    </lineage>
</organism>
<evidence type="ECO:0000256" key="4">
    <source>
        <dbReference type="SAM" id="MobiDB-lite"/>
    </source>
</evidence>
<evidence type="ECO:0000259" key="5">
    <source>
        <dbReference type="PROSITE" id="PS50003"/>
    </source>
</evidence>
<dbReference type="Pfam" id="PF00787">
    <property type="entry name" value="PX"/>
    <property type="match status" value="1"/>
</dbReference>
<dbReference type="InParanoid" id="A0A151ZKL8"/>
<protein>
    <submittedName>
        <fullName evidence="8">GRAM domain-containing protein</fullName>
    </submittedName>
</protein>
<feature type="binding site" evidence="3">
    <location>
        <begin position="915"/>
        <end position="921"/>
    </location>
    <ligand>
        <name>substrate</name>
    </ligand>
</feature>